<dbReference type="InterPro" id="IPR012611">
    <property type="entry name" value="SASP_SspK"/>
</dbReference>
<protein>
    <submittedName>
        <fullName evidence="3">Spore protein</fullName>
    </submittedName>
</protein>
<evidence type="ECO:0000313" key="4">
    <source>
        <dbReference type="Proteomes" id="UP000243739"/>
    </source>
</evidence>
<accession>A0A1D2YU81</accession>
<feature type="region of interest" description="Disordered" evidence="2">
    <location>
        <begin position="1"/>
        <end position="42"/>
    </location>
</feature>
<dbReference type="GO" id="GO:0042601">
    <property type="term" value="C:endospore-forming forespore"/>
    <property type="evidence" value="ECO:0007669"/>
    <property type="project" value="InterPro"/>
</dbReference>
<comment type="caution">
    <text evidence="3">The sequence shown here is derived from an EMBL/GenBank/DDBJ whole genome shotgun (WGS) entry which is preliminary data.</text>
</comment>
<dbReference type="OrthoDB" id="2382188at2"/>
<reference evidence="3 4" key="1">
    <citation type="submission" date="2016-09" db="EMBL/GenBank/DDBJ databases">
        <title>Draft genome sequence for the type strain of Vulcanibacillus modesticaldus BR, a strictly anaerobic, moderately thermophilic, and nitrate-reducing bacterium from deep sea-hydrothermal vents of the Mid-Atlantic Ridge.</title>
        <authorList>
            <person name="Abin C.A."/>
            <person name="Hollibaugh J.T."/>
        </authorList>
    </citation>
    <scope>NUCLEOTIDE SEQUENCE [LARGE SCALE GENOMIC DNA]</scope>
    <source>
        <strain evidence="3 4">BR</strain>
    </source>
</reference>
<proteinExistence type="predicted"/>
<dbReference type="STRING" id="337097.BHF71_09320"/>
<dbReference type="Pfam" id="PF08176">
    <property type="entry name" value="SspK"/>
    <property type="match status" value="1"/>
</dbReference>
<keyword evidence="1" id="KW-0749">Sporulation</keyword>
<sequence length="42" mass="4801">MRNKAKNFPGPRKIANPRAKTTALRPDGSINIDPKERLQENR</sequence>
<dbReference type="Proteomes" id="UP000243739">
    <property type="component" value="Unassembled WGS sequence"/>
</dbReference>
<evidence type="ECO:0000256" key="2">
    <source>
        <dbReference type="SAM" id="MobiDB-lite"/>
    </source>
</evidence>
<organism evidence="3 4">
    <name type="scientific">Vulcanibacillus modesticaldus</name>
    <dbReference type="NCBI Taxonomy" id="337097"/>
    <lineage>
        <taxon>Bacteria</taxon>
        <taxon>Bacillati</taxon>
        <taxon>Bacillota</taxon>
        <taxon>Bacilli</taxon>
        <taxon>Bacillales</taxon>
        <taxon>Bacillaceae</taxon>
        <taxon>Vulcanibacillus</taxon>
    </lineage>
</organism>
<keyword evidence="4" id="KW-1185">Reference proteome</keyword>
<dbReference type="GO" id="GO:0030435">
    <property type="term" value="P:sporulation resulting in formation of a cellular spore"/>
    <property type="evidence" value="ECO:0007669"/>
    <property type="project" value="UniProtKB-KW"/>
</dbReference>
<dbReference type="GO" id="GO:0030436">
    <property type="term" value="P:asexual sporulation"/>
    <property type="evidence" value="ECO:0007669"/>
    <property type="project" value="InterPro"/>
</dbReference>
<evidence type="ECO:0000256" key="1">
    <source>
        <dbReference type="ARBA" id="ARBA00022969"/>
    </source>
</evidence>
<name>A0A1D2YU81_9BACI</name>
<dbReference type="RefSeq" id="WP_069656865.1">
    <property type="nucleotide sequence ID" value="NZ_MIJF01000026.1"/>
</dbReference>
<dbReference type="AlphaFoldDB" id="A0A1D2YU81"/>
<feature type="compositionally biased region" description="Basic and acidic residues" evidence="2">
    <location>
        <begin position="33"/>
        <end position="42"/>
    </location>
</feature>
<gene>
    <name evidence="3" type="ORF">BHF71_09320</name>
</gene>
<dbReference type="EMBL" id="MIJF01000026">
    <property type="protein sequence ID" value="OEF99268.1"/>
    <property type="molecule type" value="Genomic_DNA"/>
</dbReference>
<evidence type="ECO:0000313" key="3">
    <source>
        <dbReference type="EMBL" id="OEF99268.1"/>
    </source>
</evidence>